<keyword evidence="2" id="KW-1185">Reference proteome</keyword>
<dbReference type="Gene3D" id="2.70.180.10">
    <property type="entry name" value="Hypothetical protein YojF"/>
    <property type="match status" value="1"/>
</dbReference>
<accession>A0A366Y409</accession>
<reference evidence="1 2" key="1">
    <citation type="submission" date="2018-07" db="EMBL/GenBank/DDBJ databases">
        <title>Lottiidibacillus patelloidae gen. nov., sp. nov., isolated from the intestinal tract of a marine limpet and the reclassification of B. taeanensis BH030017T, B. algicola KMM 3737T and B. hwajinpoensis SW-72T as genus Lottiidibacillus.</title>
        <authorList>
            <person name="Liu R."/>
            <person name="Huang Z."/>
        </authorList>
    </citation>
    <scope>NUCLEOTIDE SEQUENCE [LARGE SCALE GENOMIC DNA]</scope>
    <source>
        <strain evidence="1 2">BH030017</strain>
    </source>
</reference>
<comment type="caution">
    <text evidence="1">The sequence shown here is derived from an EMBL/GenBank/DDBJ whole genome shotgun (WGS) entry which is preliminary data.</text>
</comment>
<dbReference type="AlphaFoldDB" id="A0A366Y409"/>
<organism evidence="1 2">
    <name type="scientific">Bacillus taeanensis</name>
    <dbReference type="NCBI Taxonomy" id="273032"/>
    <lineage>
        <taxon>Bacteria</taxon>
        <taxon>Bacillati</taxon>
        <taxon>Bacillota</taxon>
        <taxon>Bacilli</taxon>
        <taxon>Bacillales</taxon>
        <taxon>Bacillaceae</taxon>
        <taxon>Bacillus</taxon>
    </lineage>
</organism>
<sequence>MRPIHKESVQKELNKYVGKNSYIHVEVIPGGFVRNANITLLKAFIAEDESYRIALKIEHNGWIRVEGITDYEVDHEGRLLLAGHDPLGRLMSALQLSSVPFSK</sequence>
<protein>
    <submittedName>
        <fullName evidence="1">DUF1806 domain-containing protein</fullName>
    </submittedName>
</protein>
<dbReference type="SUPFAM" id="SSF89442">
    <property type="entry name" value="Hypothetical protein YojF"/>
    <property type="match status" value="1"/>
</dbReference>
<dbReference type="OrthoDB" id="2352913at2"/>
<dbReference type="RefSeq" id="WP_113804604.1">
    <property type="nucleotide sequence ID" value="NZ_QOCW01000002.1"/>
</dbReference>
<name>A0A366Y409_9BACI</name>
<dbReference type="InterPro" id="IPR014934">
    <property type="entry name" value="DUF1806"/>
</dbReference>
<evidence type="ECO:0000313" key="2">
    <source>
        <dbReference type="Proteomes" id="UP000253314"/>
    </source>
</evidence>
<proteinExistence type="predicted"/>
<dbReference type="Pfam" id="PF08830">
    <property type="entry name" value="DUF1806"/>
    <property type="match status" value="1"/>
</dbReference>
<dbReference type="EMBL" id="QOCW01000002">
    <property type="protein sequence ID" value="RBW71124.1"/>
    <property type="molecule type" value="Genomic_DNA"/>
</dbReference>
<dbReference type="InterPro" id="IPR036492">
    <property type="entry name" value="YojF_sf"/>
</dbReference>
<evidence type="ECO:0000313" key="1">
    <source>
        <dbReference type="EMBL" id="RBW71124.1"/>
    </source>
</evidence>
<gene>
    <name evidence="1" type="ORF">DS031_03835</name>
</gene>
<dbReference type="Proteomes" id="UP000253314">
    <property type="component" value="Unassembled WGS sequence"/>
</dbReference>